<dbReference type="PROSITE" id="PS50987">
    <property type="entry name" value="HTH_ARSR_2"/>
    <property type="match status" value="1"/>
</dbReference>
<sequence length="238" mass="26056">MRAAPTHTQAAVIASLVSDPSRSAMLTAMLDGRYHAAGELARMAGIQAQTASFHLAKLTEAGLVAVEKQGRHRYYGIANPEVARVLESLLSIAPSAPIRSLRQATEDRALRHARTCYDHLAGNLGVHLTQSMVRTGILDEGDVAFEVTAEGEAFLERFGVDIDRAKRKRRSYSHKCLDWSERQHHLAGALGNALLERLMELGWVERSPRSRAVKLTAKGRAGFKDTFALDMDAEEGIG</sequence>
<dbReference type="EMBL" id="JALPRK010000003">
    <property type="protein sequence ID" value="MCK8486518.1"/>
    <property type="molecule type" value="Genomic_DNA"/>
</dbReference>
<evidence type="ECO:0000259" key="2">
    <source>
        <dbReference type="PROSITE" id="PS50987"/>
    </source>
</evidence>
<dbReference type="GO" id="GO:0046686">
    <property type="term" value="P:response to cadmium ion"/>
    <property type="evidence" value="ECO:0007669"/>
    <property type="project" value="TreeGrafter"/>
</dbReference>
<organism evidence="3 4">
    <name type="scientific">Paenibacillus mellifer</name>
    <dbReference type="NCBI Taxonomy" id="2937794"/>
    <lineage>
        <taxon>Bacteria</taxon>
        <taxon>Bacillati</taxon>
        <taxon>Bacillota</taxon>
        <taxon>Bacilli</taxon>
        <taxon>Bacillales</taxon>
        <taxon>Paenibacillaceae</taxon>
        <taxon>Paenibacillus</taxon>
    </lineage>
</organism>
<gene>
    <name evidence="3" type="ORF">M0651_04935</name>
</gene>
<dbReference type="InterPro" id="IPR011991">
    <property type="entry name" value="ArsR-like_HTH"/>
</dbReference>
<evidence type="ECO:0000313" key="4">
    <source>
        <dbReference type="Proteomes" id="UP001139534"/>
    </source>
</evidence>
<dbReference type="InterPro" id="IPR052543">
    <property type="entry name" value="HTH_Metal-responsive_Reg"/>
</dbReference>
<dbReference type="InterPro" id="IPR036390">
    <property type="entry name" value="WH_DNA-bd_sf"/>
</dbReference>
<proteinExistence type="predicted"/>
<dbReference type="PRINTS" id="PR00778">
    <property type="entry name" value="HTHARSR"/>
</dbReference>
<accession>A0A9X1XZJ8</accession>
<dbReference type="GO" id="GO:0003677">
    <property type="term" value="F:DNA binding"/>
    <property type="evidence" value="ECO:0007669"/>
    <property type="project" value="UniProtKB-KW"/>
</dbReference>
<reference evidence="3" key="1">
    <citation type="submission" date="2022-04" db="EMBL/GenBank/DDBJ databases">
        <authorList>
            <person name="Seo M.-J."/>
        </authorList>
    </citation>
    <scope>NUCLEOTIDE SEQUENCE</scope>
    <source>
        <strain evidence="3">MBLB2552</strain>
    </source>
</reference>
<keyword evidence="1" id="KW-0238">DNA-binding</keyword>
<feature type="domain" description="HTH arsR-type" evidence="2">
    <location>
        <begin position="2"/>
        <end position="97"/>
    </location>
</feature>
<dbReference type="PANTHER" id="PTHR39168:SF1">
    <property type="entry name" value="TRANSCRIPTIONAL REGULATORY PROTEIN"/>
    <property type="match status" value="1"/>
</dbReference>
<comment type="caution">
    <text evidence="3">The sequence shown here is derived from an EMBL/GenBank/DDBJ whole genome shotgun (WGS) entry which is preliminary data.</text>
</comment>
<dbReference type="GO" id="GO:0032791">
    <property type="term" value="F:lead ion binding"/>
    <property type="evidence" value="ECO:0007669"/>
    <property type="project" value="TreeGrafter"/>
</dbReference>
<keyword evidence="4" id="KW-1185">Reference proteome</keyword>
<dbReference type="SUPFAM" id="SSF46785">
    <property type="entry name" value="Winged helix' DNA-binding domain"/>
    <property type="match status" value="1"/>
</dbReference>
<dbReference type="GO" id="GO:0097063">
    <property type="term" value="F:cadmium ion sensor activity"/>
    <property type="evidence" value="ECO:0007669"/>
    <property type="project" value="TreeGrafter"/>
</dbReference>
<dbReference type="Proteomes" id="UP001139534">
    <property type="component" value="Unassembled WGS sequence"/>
</dbReference>
<dbReference type="PANTHER" id="PTHR39168">
    <property type="entry name" value="TRANSCRIPTIONAL REGULATOR-RELATED"/>
    <property type="match status" value="1"/>
</dbReference>
<dbReference type="Gene3D" id="1.10.10.10">
    <property type="entry name" value="Winged helix-like DNA-binding domain superfamily/Winged helix DNA-binding domain"/>
    <property type="match status" value="1"/>
</dbReference>
<dbReference type="Pfam" id="PF12840">
    <property type="entry name" value="HTH_20"/>
    <property type="match status" value="1"/>
</dbReference>
<dbReference type="GO" id="GO:0003700">
    <property type="term" value="F:DNA-binding transcription factor activity"/>
    <property type="evidence" value="ECO:0007669"/>
    <property type="project" value="InterPro"/>
</dbReference>
<dbReference type="InterPro" id="IPR001845">
    <property type="entry name" value="HTH_ArsR_DNA-bd_dom"/>
</dbReference>
<name>A0A9X1XZJ8_9BACL</name>
<dbReference type="AlphaFoldDB" id="A0A9X1XZJ8"/>
<dbReference type="SMART" id="SM00418">
    <property type="entry name" value="HTH_ARSR"/>
    <property type="match status" value="1"/>
</dbReference>
<evidence type="ECO:0000256" key="1">
    <source>
        <dbReference type="ARBA" id="ARBA00023125"/>
    </source>
</evidence>
<dbReference type="GO" id="GO:0010288">
    <property type="term" value="P:response to lead ion"/>
    <property type="evidence" value="ECO:0007669"/>
    <property type="project" value="TreeGrafter"/>
</dbReference>
<evidence type="ECO:0000313" key="3">
    <source>
        <dbReference type="EMBL" id="MCK8486518.1"/>
    </source>
</evidence>
<protein>
    <submittedName>
        <fullName evidence="3">Winged helix-turn-helix domain-containing protein</fullName>
    </submittedName>
</protein>
<dbReference type="InterPro" id="IPR036388">
    <property type="entry name" value="WH-like_DNA-bd_sf"/>
</dbReference>
<dbReference type="CDD" id="cd00090">
    <property type="entry name" value="HTH_ARSR"/>
    <property type="match status" value="1"/>
</dbReference>
<dbReference type="NCBIfam" id="NF033788">
    <property type="entry name" value="HTH_metalloreg"/>
    <property type="match status" value="1"/>
</dbReference>
<dbReference type="RefSeq" id="WP_248550736.1">
    <property type="nucleotide sequence ID" value="NZ_JALPRK010000003.1"/>
</dbReference>